<reference evidence="5" key="1">
    <citation type="submission" date="2010-08" db="EMBL/GenBank/DDBJ databases">
        <authorList>
            <consortium name="Caenorhabditis japonica Sequencing Consortium"/>
            <person name="Wilson R.K."/>
        </authorList>
    </citation>
    <scope>NUCLEOTIDE SEQUENCE [LARGE SCALE GENOMIC DNA]</scope>
    <source>
        <strain evidence="5">DF5081</strain>
    </source>
</reference>
<reference evidence="4" key="2">
    <citation type="submission" date="2022-06" db="UniProtKB">
        <authorList>
            <consortium name="EnsemblMetazoa"/>
        </authorList>
    </citation>
    <scope>IDENTIFICATION</scope>
    <source>
        <strain evidence="4">DF5081</strain>
    </source>
</reference>
<dbReference type="EnsemblMetazoa" id="CJA01178b.1">
    <property type="protein sequence ID" value="CJA01178b.1"/>
    <property type="gene ID" value="WBGene00120383"/>
</dbReference>
<sequence>MEELEQNIRCRWDTCADKFSSELSMGLHVMGTHLNVLDFGHFMFKGRVGGGPLADAEKCGIVYPELKERNPWLTHDFKVNGKENQEDSVRTKRKTPNSYHRGFKGQRTPEESKMSIADIPDGVKMSNVARQLINRLRVPSIGHHRLFKTEHFCVFCQRNWLTPCPQRHEIEDQVLLAEWKRRFGHLTPSKKLLISQLKQMEQDYQKQEENSSESEPKEDSEEPNTDHPESPVTTVVKPEQEQELESRTPSTRSTYKMSNLCTQLIYRIHTHAPDFLPSDKIRFCLNCLRKYCQKDHSAPERRLEKTWKKYYETEKITVDGLIEQLENLKEKYLCMEGRKQ</sequence>
<accession>A0A8R1DG71</accession>
<feature type="coiled-coil region" evidence="1">
    <location>
        <begin position="311"/>
        <end position="338"/>
    </location>
</feature>
<evidence type="ECO:0000259" key="3">
    <source>
        <dbReference type="PROSITE" id="PS00028"/>
    </source>
</evidence>
<organism evidence="4 5">
    <name type="scientific">Caenorhabditis japonica</name>
    <dbReference type="NCBI Taxonomy" id="281687"/>
    <lineage>
        <taxon>Eukaryota</taxon>
        <taxon>Metazoa</taxon>
        <taxon>Ecdysozoa</taxon>
        <taxon>Nematoda</taxon>
        <taxon>Chromadorea</taxon>
        <taxon>Rhabditida</taxon>
        <taxon>Rhabditina</taxon>
        <taxon>Rhabditomorpha</taxon>
        <taxon>Rhabditoidea</taxon>
        <taxon>Rhabditidae</taxon>
        <taxon>Peloderinae</taxon>
        <taxon>Caenorhabditis</taxon>
    </lineage>
</organism>
<evidence type="ECO:0000256" key="2">
    <source>
        <dbReference type="SAM" id="MobiDB-lite"/>
    </source>
</evidence>
<dbReference type="PROSITE" id="PS00028">
    <property type="entry name" value="ZINC_FINGER_C2H2_1"/>
    <property type="match status" value="1"/>
</dbReference>
<dbReference type="InterPro" id="IPR013087">
    <property type="entry name" value="Znf_C2H2_type"/>
</dbReference>
<feature type="compositionally biased region" description="Basic and acidic residues" evidence="2">
    <location>
        <begin position="200"/>
        <end position="217"/>
    </location>
</feature>
<keyword evidence="1" id="KW-0175">Coiled coil</keyword>
<name>A0A8R1DG71_CAEJA</name>
<evidence type="ECO:0000313" key="5">
    <source>
        <dbReference type="Proteomes" id="UP000005237"/>
    </source>
</evidence>
<protein>
    <submittedName>
        <fullName evidence="4">C2H2-type domain-containing protein</fullName>
    </submittedName>
</protein>
<feature type="region of interest" description="Disordered" evidence="2">
    <location>
        <begin position="200"/>
        <end position="252"/>
    </location>
</feature>
<evidence type="ECO:0000313" key="4">
    <source>
        <dbReference type="EnsemblMetazoa" id="CJA01178b.1"/>
    </source>
</evidence>
<keyword evidence="5" id="KW-1185">Reference proteome</keyword>
<dbReference type="Proteomes" id="UP000005237">
    <property type="component" value="Unassembled WGS sequence"/>
</dbReference>
<proteinExistence type="predicted"/>
<feature type="region of interest" description="Disordered" evidence="2">
    <location>
        <begin position="83"/>
        <end position="112"/>
    </location>
</feature>
<evidence type="ECO:0000256" key="1">
    <source>
        <dbReference type="SAM" id="Coils"/>
    </source>
</evidence>
<feature type="domain" description="C2H2-type" evidence="3">
    <location>
        <begin position="10"/>
        <end position="33"/>
    </location>
</feature>
<dbReference type="AlphaFoldDB" id="A0A8R1DG71"/>